<keyword evidence="3" id="KW-1185">Reference proteome</keyword>
<accession>A0ABP8RWR3</accession>
<proteinExistence type="predicted"/>
<dbReference type="Proteomes" id="UP001501598">
    <property type="component" value="Unassembled WGS sequence"/>
</dbReference>
<dbReference type="InterPro" id="IPR029016">
    <property type="entry name" value="GAF-like_dom_sf"/>
</dbReference>
<feature type="region of interest" description="Disordered" evidence="1">
    <location>
        <begin position="74"/>
        <end position="93"/>
    </location>
</feature>
<dbReference type="RefSeq" id="WP_345422535.1">
    <property type="nucleotide sequence ID" value="NZ_BAABGT010000075.1"/>
</dbReference>
<reference evidence="3" key="1">
    <citation type="journal article" date="2019" name="Int. J. Syst. Evol. Microbiol.">
        <title>The Global Catalogue of Microorganisms (GCM) 10K type strain sequencing project: providing services to taxonomists for standard genome sequencing and annotation.</title>
        <authorList>
            <consortium name="The Broad Institute Genomics Platform"/>
            <consortium name="The Broad Institute Genome Sequencing Center for Infectious Disease"/>
            <person name="Wu L."/>
            <person name="Ma J."/>
        </authorList>
    </citation>
    <scope>NUCLEOTIDE SEQUENCE [LARGE SCALE GENOMIC DNA]</scope>
    <source>
        <strain evidence="3">JCM 17906</strain>
    </source>
</reference>
<comment type="caution">
    <text evidence="2">The sequence shown here is derived from an EMBL/GenBank/DDBJ whole genome shotgun (WGS) entry which is preliminary data.</text>
</comment>
<dbReference type="Gene3D" id="3.30.450.40">
    <property type="match status" value="1"/>
</dbReference>
<name>A0ABP8RWR3_9PSEU</name>
<organism evidence="2 3">
    <name type="scientific">Pseudonocardia xishanensis</name>
    <dbReference type="NCBI Taxonomy" id="630995"/>
    <lineage>
        <taxon>Bacteria</taxon>
        <taxon>Bacillati</taxon>
        <taxon>Actinomycetota</taxon>
        <taxon>Actinomycetes</taxon>
        <taxon>Pseudonocardiales</taxon>
        <taxon>Pseudonocardiaceae</taxon>
        <taxon>Pseudonocardia</taxon>
    </lineage>
</organism>
<evidence type="ECO:0000313" key="2">
    <source>
        <dbReference type="EMBL" id="GAA4552757.1"/>
    </source>
</evidence>
<sequence length="93" mass="10315">MAQDDRERAEEVMATQGRLRGLLRAHRAIGADPELPVVLRRIVTEARALVGARYAALGVVDDGTWCPSCTRACRRRRSPRSGGRRSGRGCWAR</sequence>
<evidence type="ECO:0000313" key="3">
    <source>
        <dbReference type="Proteomes" id="UP001501598"/>
    </source>
</evidence>
<feature type="compositionally biased region" description="Basic residues" evidence="1">
    <location>
        <begin position="74"/>
        <end position="87"/>
    </location>
</feature>
<dbReference type="SUPFAM" id="SSF55781">
    <property type="entry name" value="GAF domain-like"/>
    <property type="match status" value="1"/>
</dbReference>
<evidence type="ECO:0000256" key="1">
    <source>
        <dbReference type="SAM" id="MobiDB-lite"/>
    </source>
</evidence>
<protein>
    <submittedName>
        <fullName evidence="2">Uncharacterized protein</fullName>
    </submittedName>
</protein>
<dbReference type="EMBL" id="BAABGT010000075">
    <property type="protein sequence ID" value="GAA4552757.1"/>
    <property type="molecule type" value="Genomic_DNA"/>
</dbReference>
<gene>
    <name evidence="2" type="ORF">GCM10023175_47100</name>
</gene>